<dbReference type="PANTHER" id="PTHR38600">
    <property type="entry name" value="TRANSCRIPTIONAL REGULATORY PROTEIN"/>
    <property type="match status" value="1"/>
</dbReference>
<dbReference type="eggNOG" id="arCOG00731">
    <property type="taxonomic scope" value="Archaea"/>
</dbReference>
<dbReference type="InterPro" id="IPR011991">
    <property type="entry name" value="ArsR-like_HTH"/>
</dbReference>
<organism evidence="2 3">
    <name type="scientific">Methanobacterium paludis (strain DSM 25820 / JCM 18151 / SWAN1)</name>
    <dbReference type="NCBI Taxonomy" id="868131"/>
    <lineage>
        <taxon>Archaea</taxon>
        <taxon>Methanobacteriati</taxon>
        <taxon>Methanobacteriota</taxon>
        <taxon>Methanomada group</taxon>
        <taxon>Methanobacteria</taxon>
        <taxon>Methanobacteriales</taxon>
        <taxon>Methanobacteriaceae</taxon>
        <taxon>Methanobacterium</taxon>
    </lineage>
</organism>
<evidence type="ECO:0000313" key="3">
    <source>
        <dbReference type="Proteomes" id="UP000009231"/>
    </source>
</evidence>
<dbReference type="Gene3D" id="1.10.10.10">
    <property type="entry name" value="Winged helix-like DNA-binding domain superfamily/Winged helix DNA-binding domain"/>
    <property type="match status" value="1"/>
</dbReference>
<dbReference type="InterPro" id="IPR036388">
    <property type="entry name" value="WH-like_DNA-bd_sf"/>
</dbReference>
<dbReference type="STRING" id="868131.MSWAN_2231"/>
<protein>
    <submittedName>
        <fullName evidence="2">Regulatory protein ArsR</fullName>
    </submittedName>
</protein>
<dbReference type="HOGENOM" id="CLU_153620_1_0_2"/>
<dbReference type="KEGG" id="mew:MSWAN_2231"/>
<accession>F6D4J9</accession>
<evidence type="ECO:0000313" key="2">
    <source>
        <dbReference type="EMBL" id="AEG19239.1"/>
    </source>
</evidence>
<proteinExistence type="predicted"/>
<gene>
    <name evidence="2" type="ordered locus">MSWAN_2231</name>
</gene>
<keyword evidence="3" id="KW-1185">Reference proteome</keyword>
<feature type="domain" description="HTH arsR-type" evidence="1">
    <location>
        <begin position="20"/>
        <end position="64"/>
    </location>
</feature>
<dbReference type="InterPro" id="IPR001845">
    <property type="entry name" value="HTH_ArsR_DNA-bd_dom"/>
</dbReference>
<dbReference type="Proteomes" id="UP000009231">
    <property type="component" value="Chromosome"/>
</dbReference>
<dbReference type="PANTHER" id="PTHR38600:SF1">
    <property type="entry name" value="TRANSCRIPTIONAL REGULATORY PROTEIN"/>
    <property type="match status" value="1"/>
</dbReference>
<sequence length="100" mass="11534">MPSMKKFLWGILAGTKGGTNRARIVDELNNRPYNANQLAERLSLNYKTVKHHIDVLEENNIVTSTGKKYGALYFLSDTMEENYDTFLTVWEELGDNYNNK</sequence>
<dbReference type="Pfam" id="PF01022">
    <property type="entry name" value="HTH_5"/>
    <property type="match status" value="1"/>
</dbReference>
<dbReference type="CDD" id="cd00090">
    <property type="entry name" value="HTH_ARSR"/>
    <property type="match status" value="1"/>
</dbReference>
<evidence type="ECO:0000259" key="1">
    <source>
        <dbReference type="Pfam" id="PF01022"/>
    </source>
</evidence>
<dbReference type="SUPFAM" id="SSF46785">
    <property type="entry name" value="Winged helix' DNA-binding domain"/>
    <property type="match status" value="1"/>
</dbReference>
<name>F6D4J9_METPW</name>
<dbReference type="GO" id="GO:0003700">
    <property type="term" value="F:DNA-binding transcription factor activity"/>
    <property type="evidence" value="ECO:0007669"/>
    <property type="project" value="InterPro"/>
</dbReference>
<dbReference type="InterPro" id="IPR036390">
    <property type="entry name" value="WH_DNA-bd_sf"/>
</dbReference>
<dbReference type="AlphaFoldDB" id="F6D4J9"/>
<reference evidence="2 3" key="1">
    <citation type="journal article" date="2014" name="Int. J. Syst. Evol. Microbiol.">
        <title>Methanobacterium paludis sp. nov. and a novel strain of Methanobacterium lacus isolated from northern peatlands.</title>
        <authorList>
            <person name="Cadillo-Quiroz H."/>
            <person name="Brauer S.L."/>
            <person name="Goodson N."/>
            <person name="Yavitt J.B."/>
            <person name="Zinder S.H."/>
        </authorList>
    </citation>
    <scope>NUCLEOTIDE SEQUENCE [LARGE SCALE GENOMIC DNA]</scope>
    <source>
        <strain evidence="3">DSM 25820 / JCM 18151 / SWAN1</strain>
    </source>
</reference>
<dbReference type="EMBL" id="CP002772">
    <property type="protein sequence ID" value="AEG19239.1"/>
    <property type="molecule type" value="Genomic_DNA"/>
</dbReference>